<accession>A0ACC3DBV3</accession>
<protein>
    <submittedName>
        <fullName evidence="1">Uncharacterized protein</fullName>
    </submittedName>
</protein>
<organism evidence="1 2">
    <name type="scientific">Coniosporium uncinatum</name>
    <dbReference type="NCBI Taxonomy" id="93489"/>
    <lineage>
        <taxon>Eukaryota</taxon>
        <taxon>Fungi</taxon>
        <taxon>Dikarya</taxon>
        <taxon>Ascomycota</taxon>
        <taxon>Pezizomycotina</taxon>
        <taxon>Dothideomycetes</taxon>
        <taxon>Dothideomycetes incertae sedis</taxon>
        <taxon>Coniosporium</taxon>
    </lineage>
</organism>
<proteinExistence type="predicted"/>
<evidence type="ECO:0000313" key="2">
    <source>
        <dbReference type="Proteomes" id="UP001186974"/>
    </source>
</evidence>
<dbReference type="Proteomes" id="UP001186974">
    <property type="component" value="Unassembled WGS sequence"/>
</dbReference>
<evidence type="ECO:0000313" key="1">
    <source>
        <dbReference type="EMBL" id="KAK3064971.1"/>
    </source>
</evidence>
<name>A0ACC3DBV3_9PEZI</name>
<sequence>MITTGTASQSNEWFAEASNLINPKPPIPGNGRIVFTGGWYDGWETRRHNKLAFDYVIIALGPELSRNGGGFVHGVEIDTAFFNGNEAPAISVEGFCPESPPASEEAQKTLNDETVKWGNEKGKWETILSKQPCGPTRRQAWLLETPTAKPYTHIRLNMYPDGGIARFRLYGRPKPPSTSQQFSDVMDLAAVVNGGRYVDCSDEHFSTCSNLLLPGRGTDMGDGWETRRSRAEGHTDWVIVRLGVPGEVERVVVDTAHFRGNFPDKCQVWGINHKGKEGEPSNGDAGWVALSDLADCEAHKEHGFKCADKAKGPISHVKLVIVPDGGVKRLRVWGKPVAST</sequence>
<keyword evidence="2" id="KW-1185">Reference proteome</keyword>
<dbReference type="EMBL" id="JAWDJW010006385">
    <property type="protein sequence ID" value="KAK3064971.1"/>
    <property type="molecule type" value="Genomic_DNA"/>
</dbReference>
<gene>
    <name evidence="1" type="ORF">LTS18_000402</name>
</gene>
<comment type="caution">
    <text evidence="1">The sequence shown here is derived from an EMBL/GenBank/DDBJ whole genome shotgun (WGS) entry which is preliminary data.</text>
</comment>
<reference evidence="1" key="1">
    <citation type="submission" date="2024-09" db="EMBL/GenBank/DDBJ databases">
        <title>Black Yeasts Isolated from many extreme environments.</title>
        <authorList>
            <person name="Coleine C."/>
            <person name="Stajich J.E."/>
            <person name="Selbmann L."/>
        </authorList>
    </citation>
    <scope>NUCLEOTIDE SEQUENCE</scope>
    <source>
        <strain evidence="1">CCFEE 5737</strain>
    </source>
</reference>